<dbReference type="Gene3D" id="1.10.10.2840">
    <property type="entry name" value="PucR C-terminal helix-turn-helix domain"/>
    <property type="match status" value="1"/>
</dbReference>
<reference evidence="1 2" key="1">
    <citation type="submission" date="2023-07" db="EMBL/GenBank/DDBJ databases">
        <title>Sorghum-associated microbial communities from plants grown in Nebraska, USA.</title>
        <authorList>
            <person name="Schachtman D."/>
        </authorList>
    </citation>
    <scope>NUCLEOTIDE SEQUENCE [LARGE SCALE GENOMIC DNA]</scope>
    <source>
        <strain evidence="1 2">2980</strain>
    </source>
</reference>
<proteinExistence type="predicted"/>
<dbReference type="EMBL" id="JAVDUM010000004">
    <property type="protein sequence ID" value="MDR6866645.1"/>
    <property type="molecule type" value="Genomic_DNA"/>
</dbReference>
<comment type="caution">
    <text evidence="1">The sequence shown here is derived from an EMBL/GenBank/DDBJ whole genome shotgun (WGS) entry which is preliminary data.</text>
</comment>
<dbReference type="InterPro" id="IPR042070">
    <property type="entry name" value="PucR_C-HTH_sf"/>
</dbReference>
<evidence type="ECO:0000313" key="1">
    <source>
        <dbReference type="EMBL" id="MDR6866645.1"/>
    </source>
</evidence>
<gene>
    <name evidence="1" type="ORF">J2Y69_001238</name>
</gene>
<sequence>MQELAGRLTALDPDASESLKVISYFDALVAGGAGIDALLRAAALLSGAVVGGELDGRIARMDAGGRAVGSASSQGWSSQGWPASAAGGRRVWIEREGAAHANDAMILERLSLAVAIVDTRRPGAEPGSVEIVLDGARSADERAVAATRLRIGGGPFRVAALPLDADADADAPPGPSAVLAGPYGLARAVIAPAGAVPAVGGHAAAESIERLPEAWIDARAALRITDARHPVCCADDLGAAMQLVRAHDPSTPRHPDVDAIIALDPRARELLDELVEAESVRAAAASLGLHHSTLQSRHETLTRQLGYDPRSRQGRLRYEVARLLERLV</sequence>
<dbReference type="RefSeq" id="WP_310018649.1">
    <property type="nucleotide sequence ID" value="NZ_JAVDUM010000004.1"/>
</dbReference>
<keyword evidence="2" id="KW-1185">Reference proteome</keyword>
<dbReference type="Proteomes" id="UP001259347">
    <property type="component" value="Unassembled WGS sequence"/>
</dbReference>
<protein>
    <recommendedName>
        <fullName evidence="3">PucR C-terminal helix-turn-helix domain-containing protein</fullName>
    </recommendedName>
</protein>
<evidence type="ECO:0008006" key="3">
    <source>
        <dbReference type="Google" id="ProtNLM"/>
    </source>
</evidence>
<name>A0ABU1SAL7_9MICO</name>
<organism evidence="1 2">
    <name type="scientific">Microbacterium resistens</name>
    <dbReference type="NCBI Taxonomy" id="156977"/>
    <lineage>
        <taxon>Bacteria</taxon>
        <taxon>Bacillati</taxon>
        <taxon>Actinomycetota</taxon>
        <taxon>Actinomycetes</taxon>
        <taxon>Micrococcales</taxon>
        <taxon>Microbacteriaceae</taxon>
        <taxon>Microbacterium</taxon>
    </lineage>
</organism>
<evidence type="ECO:0000313" key="2">
    <source>
        <dbReference type="Proteomes" id="UP001259347"/>
    </source>
</evidence>
<accession>A0ABU1SAL7</accession>